<feature type="non-terminal residue" evidence="2">
    <location>
        <position position="151"/>
    </location>
</feature>
<name>A0A564Z547_HYMDI</name>
<dbReference type="Proteomes" id="UP000321570">
    <property type="component" value="Unassembled WGS sequence"/>
</dbReference>
<evidence type="ECO:0000313" key="2">
    <source>
        <dbReference type="EMBL" id="VUZ54641.1"/>
    </source>
</evidence>
<feature type="region of interest" description="Disordered" evidence="1">
    <location>
        <begin position="81"/>
        <end position="102"/>
    </location>
</feature>
<protein>
    <submittedName>
        <fullName evidence="2">Uncharacterized protein</fullName>
    </submittedName>
</protein>
<evidence type="ECO:0000313" key="3">
    <source>
        <dbReference type="Proteomes" id="UP000321570"/>
    </source>
</evidence>
<accession>A0A564Z547</accession>
<reference evidence="2 3" key="1">
    <citation type="submission" date="2019-07" db="EMBL/GenBank/DDBJ databases">
        <authorList>
            <person name="Jastrzebski P J."/>
            <person name="Paukszto L."/>
            <person name="Jastrzebski P J."/>
        </authorList>
    </citation>
    <scope>NUCLEOTIDE SEQUENCE [LARGE SCALE GENOMIC DNA]</scope>
    <source>
        <strain evidence="2 3">WMS-il1</strain>
    </source>
</reference>
<evidence type="ECO:0000256" key="1">
    <source>
        <dbReference type="SAM" id="MobiDB-lite"/>
    </source>
</evidence>
<sequence length="151" mass="17383">MAEIPGQPIEELEDNCRELEKPTKGISDVQGELDSVMKNIEIDLNNARKYIKRIEDIADFVDSQICEPPKKKVRNAFEAKKPTFDFEEEEENEDSAQDEEEDGLIYHVEAIRDISSAYRDARYEGKKALMSVMNGNAIELIFEERPLMVLK</sequence>
<gene>
    <name evidence="2" type="ORF">WMSIL1_LOCUS12779</name>
</gene>
<keyword evidence="3" id="KW-1185">Reference proteome</keyword>
<organism evidence="2 3">
    <name type="scientific">Hymenolepis diminuta</name>
    <name type="common">Rat tapeworm</name>
    <dbReference type="NCBI Taxonomy" id="6216"/>
    <lineage>
        <taxon>Eukaryota</taxon>
        <taxon>Metazoa</taxon>
        <taxon>Spiralia</taxon>
        <taxon>Lophotrochozoa</taxon>
        <taxon>Platyhelminthes</taxon>
        <taxon>Cestoda</taxon>
        <taxon>Eucestoda</taxon>
        <taxon>Cyclophyllidea</taxon>
        <taxon>Hymenolepididae</taxon>
        <taxon>Hymenolepis</taxon>
    </lineage>
</organism>
<dbReference type="EMBL" id="CABIJS010000666">
    <property type="protein sequence ID" value="VUZ54641.1"/>
    <property type="molecule type" value="Genomic_DNA"/>
</dbReference>
<feature type="compositionally biased region" description="Acidic residues" evidence="1">
    <location>
        <begin position="85"/>
        <end position="102"/>
    </location>
</feature>
<proteinExistence type="predicted"/>
<dbReference type="AlphaFoldDB" id="A0A564Z547"/>